<proteinExistence type="predicted"/>
<feature type="domain" description="Cupin type-2" evidence="1">
    <location>
        <begin position="59"/>
        <end position="118"/>
    </location>
</feature>
<reference evidence="2" key="1">
    <citation type="submission" date="2014-09" db="EMBL/GenBank/DDBJ databases">
        <authorList>
            <person name="Probst J Alexander"/>
        </authorList>
    </citation>
    <scope>NUCLEOTIDE SEQUENCE</scope>
</reference>
<evidence type="ECO:0000259" key="1">
    <source>
        <dbReference type="Pfam" id="PF07883"/>
    </source>
</evidence>
<sequence>MAATNEIVGEIDKGKIVCIGKEVNAKYLDWNAHAKFKGVFLKHLVKGEDTDGKFSCHLVKVESDCEIGEHIHEDKWELHEIISGEGKGILIGKEISLKPGVSVVIPKGVKHKVIASKDGLYLLAKFIPSLV</sequence>
<dbReference type="InterPro" id="IPR013096">
    <property type="entry name" value="Cupin_2"/>
</dbReference>
<dbReference type="InterPro" id="IPR014710">
    <property type="entry name" value="RmlC-like_jellyroll"/>
</dbReference>
<dbReference type="EMBL" id="CCXY01000045">
    <property type="protein sequence ID" value="CEG11331.1"/>
    <property type="molecule type" value="Genomic_DNA"/>
</dbReference>
<name>A0A098E767_9ZZZZ</name>
<dbReference type="AlphaFoldDB" id="A0A098E767"/>
<dbReference type="Gene3D" id="2.60.120.10">
    <property type="entry name" value="Jelly Rolls"/>
    <property type="match status" value="1"/>
</dbReference>
<organism evidence="2">
    <name type="scientific">groundwater metagenome</name>
    <dbReference type="NCBI Taxonomy" id="717931"/>
    <lineage>
        <taxon>unclassified sequences</taxon>
        <taxon>metagenomes</taxon>
        <taxon>ecological metagenomes</taxon>
    </lineage>
</organism>
<protein>
    <submittedName>
        <fullName evidence="2">Cupin 2 domain-containing protein</fullName>
    </submittedName>
</protein>
<gene>
    <name evidence="2" type="ORF">MSIBF_A1390007</name>
</gene>
<dbReference type="InterPro" id="IPR011051">
    <property type="entry name" value="RmlC_Cupin_sf"/>
</dbReference>
<dbReference type="Pfam" id="PF07883">
    <property type="entry name" value="Cupin_2"/>
    <property type="match status" value="1"/>
</dbReference>
<accession>A0A098E767</accession>
<dbReference type="SUPFAM" id="SSF51182">
    <property type="entry name" value="RmlC-like cupins"/>
    <property type="match status" value="1"/>
</dbReference>
<evidence type="ECO:0000313" key="2">
    <source>
        <dbReference type="EMBL" id="CEG11331.1"/>
    </source>
</evidence>